<evidence type="ECO:0008006" key="3">
    <source>
        <dbReference type="Google" id="ProtNLM"/>
    </source>
</evidence>
<dbReference type="Gene3D" id="1.20.120.1750">
    <property type="match status" value="1"/>
</dbReference>
<evidence type="ECO:0000313" key="2">
    <source>
        <dbReference type="Proteomes" id="UP000799539"/>
    </source>
</evidence>
<reference evidence="1" key="1">
    <citation type="journal article" date="2020" name="Stud. Mycol.">
        <title>101 Dothideomycetes genomes: a test case for predicting lifestyles and emergence of pathogens.</title>
        <authorList>
            <person name="Haridas S."/>
            <person name="Albert R."/>
            <person name="Binder M."/>
            <person name="Bloem J."/>
            <person name="Labutti K."/>
            <person name="Salamov A."/>
            <person name="Andreopoulos B."/>
            <person name="Baker S."/>
            <person name="Barry K."/>
            <person name="Bills G."/>
            <person name="Bluhm B."/>
            <person name="Cannon C."/>
            <person name="Castanera R."/>
            <person name="Culley D."/>
            <person name="Daum C."/>
            <person name="Ezra D."/>
            <person name="Gonzalez J."/>
            <person name="Henrissat B."/>
            <person name="Kuo A."/>
            <person name="Liang C."/>
            <person name="Lipzen A."/>
            <person name="Lutzoni F."/>
            <person name="Magnuson J."/>
            <person name="Mondo S."/>
            <person name="Nolan M."/>
            <person name="Ohm R."/>
            <person name="Pangilinan J."/>
            <person name="Park H.-J."/>
            <person name="Ramirez L."/>
            <person name="Alfaro M."/>
            <person name="Sun H."/>
            <person name="Tritt A."/>
            <person name="Yoshinaga Y."/>
            <person name="Zwiers L.-H."/>
            <person name="Turgeon B."/>
            <person name="Goodwin S."/>
            <person name="Spatafora J."/>
            <person name="Crous P."/>
            <person name="Grigoriev I."/>
        </authorList>
    </citation>
    <scope>NUCLEOTIDE SEQUENCE</scope>
    <source>
        <strain evidence="1">SCOH1-5</strain>
    </source>
</reference>
<feature type="non-terminal residue" evidence="1">
    <location>
        <position position="63"/>
    </location>
</feature>
<dbReference type="AlphaFoldDB" id="A0A6A6FGJ6"/>
<evidence type="ECO:0000313" key="1">
    <source>
        <dbReference type="EMBL" id="KAF2212501.1"/>
    </source>
</evidence>
<sequence>ALCRTCGKFTCMSCKKALLRPGRACPPDADTEAILEVARQTGWQKCNGCGNMVELRTGCNHMT</sequence>
<feature type="non-terminal residue" evidence="1">
    <location>
        <position position="1"/>
    </location>
</feature>
<dbReference type="OrthoDB" id="3650316at2759"/>
<gene>
    <name evidence="1" type="ORF">CERZMDRAFT_6498</name>
</gene>
<protein>
    <recommendedName>
        <fullName evidence="3">IBR domain-containing protein</fullName>
    </recommendedName>
</protein>
<keyword evidence="2" id="KW-1185">Reference proteome</keyword>
<proteinExistence type="predicted"/>
<accession>A0A6A6FGJ6</accession>
<dbReference type="EMBL" id="ML992673">
    <property type="protein sequence ID" value="KAF2212501.1"/>
    <property type="molecule type" value="Genomic_DNA"/>
</dbReference>
<dbReference type="Proteomes" id="UP000799539">
    <property type="component" value="Unassembled WGS sequence"/>
</dbReference>
<name>A0A6A6FGJ6_9PEZI</name>
<organism evidence="1 2">
    <name type="scientific">Cercospora zeae-maydis SCOH1-5</name>
    <dbReference type="NCBI Taxonomy" id="717836"/>
    <lineage>
        <taxon>Eukaryota</taxon>
        <taxon>Fungi</taxon>
        <taxon>Dikarya</taxon>
        <taxon>Ascomycota</taxon>
        <taxon>Pezizomycotina</taxon>
        <taxon>Dothideomycetes</taxon>
        <taxon>Dothideomycetidae</taxon>
        <taxon>Mycosphaerellales</taxon>
        <taxon>Mycosphaerellaceae</taxon>
        <taxon>Cercospora</taxon>
    </lineage>
</organism>